<dbReference type="EMBL" id="CM017688">
    <property type="protein sequence ID" value="TYH31668.1"/>
    <property type="molecule type" value="Genomic_DNA"/>
</dbReference>
<evidence type="ECO:0000313" key="1">
    <source>
        <dbReference type="EMBL" id="TYH31668.1"/>
    </source>
</evidence>
<evidence type="ECO:0000313" key="2">
    <source>
        <dbReference type="Proteomes" id="UP000323506"/>
    </source>
</evidence>
<reference evidence="1 2" key="1">
    <citation type="submission" date="2019-06" db="EMBL/GenBank/DDBJ databases">
        <title>WGS assembly of Gossypium darwinii.</title>
        <authorList>
            <person name="Chen Z.J."/>
            <person name="Sreedasyam A."/>
            <person name="Ando A."/>
            <person name="Song Q."/>
            <person name="De L."/>
            <person name="Hulse-Kemp A."/>
            <person name="Ding M."/>
            <person name="Ye W."/>
            <person name="Kirkbride R."/>
            <person name="Jenkins J."/>
            <person name="Plott C."/>
            <person name="Lovell J."/>
            <person name="Lin Y.-M."/>
            <person name="Vaughn R."/>
            <person name="Liu B."/>
            <person name="Li W."/>
            <person name="Simpson S."/>
            <person name="Scheffler B."/>
            <person name="Saski C."/>
            <person name="Grover C."/>
            <person name="Hu G."/>
            <person name="Conover J."/>
            <person name="Carlson J."/>
            <person name="Shu S."/>
            <person name="Boston L."/>
            <person name="Williams M."/>
            <person name="Peterson D."/>
            <person name="Mcgee K."/>
            <person name="Jones D."/>
            <person name="Wendel J."/>
            <person name="Stelly D."/>
            <person name="Grimwood J."/>
            <person name="Schmutz J."/>
        </authorList>
    </citation>
    <scope>NUCLEOTIDE SEQUENCE [LARGE SCALE GENOMIC DNA]</scope>
    <source>
        <strain evidence="1">1808015.09</strain>
    </source>
</reference>
<accession>A0A5D2HNN3</accession>
<gene>
    <name evidence="1" type="ORF">ES288_A01G190600v1</name>
</gene>
<sequence length="83" mass="9684">MYLLSLTAPFLHRKTISVWISSPSFFQNQISMVQRFPHQRFVFEAFNKPIWSRTTTPEANIEFLVSKAASNYTVVHIVAPIWL</sequence>
<protein>
    <submittedName>
        <fullName evidence="1">Uncharacterized protein</fullName>
    </submittedName>
</protein>
<dbReference type="AlphaFoldDB" id="A0A5D2HNN3"/>
<dbReference type="Proteomes" id="UP000323506">
    <property type="component" value="Chromosome A01"/>
</dbReference>
<name>A0A5D2HNN3_GOSDA</name>
<keyword evidence="2" id="KW-1185">Reference proteome</keyword>
<proteinExistence type="predicted"/>
<organism evidence="1 2">
    <name type="scientific">Gossypium darwinii</name>
    <name type="common">Darwin's cotton</name>
    <name type="synonym">Gossypium barbadense var. darwinii</name>
    <dbReference type="NCBI Taxonomy" id="34276"/>
    <lineage>
        <taxon>Eukaryota</taxon>
        <taxon>Viridiplantae</taxon>
        <taxon>Streptophyta</taxon>
        <taxon>Embryophyta</taxon>
        <taxon>Tracheophyta</taxon>
        <taxon>Spermatophyta</taxon>
        <taxon>Magnoliopsida</taxon>
        <taxon>eudicotyledons</taxon>
        <taxon>Gunneridae</taxon>
        <taxon>Pentapetalae</taxon>
        <taxon>rosids</taxon>
        <taxon>malvids</taxon>
        <taxon>Malvales</taxon>
        <taxon>Malvaceae</taxon>
        <taxon>Malvoideae</taxon>
        <taxon>Gossypium</taxon>
    </lineage>
</organism>